<gene>
    <name evidence="3" type="ORF">GLP15_425</name>
</gene>
<dbReference type="AlphaFoldDB" id="E1F062"/>
<sequence length="1003" mass="113194">MTTYTHADRAAHSSCSSRKTESKKKSGIAPLSGFLPTSAESIRLALSLSLHGMPHDRVFGVYKEGYYTLINTYLWDLSRFNYLIDAFSEYLIVTPISLENFSTGLVSFIKISDAFCTLLDFIILSDNRELRDSICTLYKEKCAQQDSNLYPYELRVREISQQYIACIDSELHEGLTKQKNRYRTAYTRLLEMYSEDIAAVNRILGNVGAQFISDRNILGSAGLFPTILTSRLLSFIKTSFPHNTDFTSSPITMPPVLDFRSFDGGFPDLSSRSPIPRKYQSPVMRVKSMQQDREYSTRSSTSYIARKNYADNKNQSLYQNSIRQKSNLFSIRAFPMNIMSSTETQVHIDQQQQQKRAIQRSSAAGFFVREGVGFETQHIDENSSIAGIQGIDVELQTETDINLATIDESIWTVATDTNNRFVTTDTQLQITTQTQVELEMQRETAIQTEADTTVVCSLSDLHTALQNKVGFDDSITLAYTLLEYLLEQVHNTEEQSISNNDVETGAEDAAVQTVADGQGTLHAEECDNNMIVTNVDLHTQETSVTKSSHLNIERLTTAIHQEKPSENQRIVPDPNREETLLENDRLWKQIFDPYLAQISFAQCLSQDISDGENSLQPIFDTCDQSSLIMSTDGVVGAAIFSVSRSFPEFIYDTLTSNSSEFHASQPQLQTMAQMEEGHPRHCEAENVSAELSINMRLKHVPQENEEHSYETLYNNLLSKYTSMEEQSLKRTLEAEELQAKVDMLTEEIESLRVELQRVKDGYAADCLNNYGMIVQGSISENKDLSGDRYLVNSKLGKKTVIKTMKQQEEQCQSLKQTTEDASLFLSADLLESKQPIDHEVYSNTTEKIVCSVIKNDAIVDIQDEDALAESAITIQPQDKAEHEALERERHLLTMQENTFLLRQLDALERQEQTLLAKLNQVSEESQAKAKLNKNMQSMLSTISLTVSTQLSDMEQLNTLVDSIETNTFSLRPEIKKLHSYLATTSSVSSHRSSSASFIDCLDD</sequence>
<feature type="coiled-coil region" evidence="1">
    <location>
        <begin position="897"/>
        <end position="924"/>
    </location>
</feature>
<comment type="caution">
    <text evidence="3">The sequence shown here is derived from an EMBL/GenBank/DDBJ whole genome shotgun (WGS) entry which is preliminary data.</text>
</comment>
<proteinExistence type="predicted"/>
<name>E1F062_GIAIA</name>
<keyword evidence="1" id="KW-0175">Coiled coil</keyword>
<feature type="coiled-coil region" evidence="1">
    <location>
        <begin position="734"/>
        <end position="761"/>
    </location>
</feature>
<reference evidence="3 4" key="1">
    <citation type="journal article" date="2010" name="BMC Genomics">
        <title>Genome analysis and comparative genomics of a Giardia intestinalis assemblage E isolate.</title>
        <authorList>
            <person name="Jerlstrom-Hultqvist J."/>
            <person name="Franzen O."/>
            <person name="Ankarklev J."/>
            <person name="Xu F."/>
            <person name="Nohynkova E."/>
            <person name="Andersson J.O."/>
            <person name="Svard S.G."/>
            <person name="Andersson B."/>
        </authorList>
    </citation>
    <scope>NUCLEOTIDE SEQUENCE [LARGE SCALE GENOMIC DNA]</scope>
    <source>
        <strain evidence="3 4">P15</strain>
    </source>
</reference>
<dbReference type="EMBL" id="ACVC01000104">
    <property type="protein sequence ID" value="EFO64119.1"/>
    <property type="molecule type" value="Genomic_DNA"/>
</dbReference>
<evidence type="ECO:0000256" key="2">
    <source>
        <dbReference type="SAM" id="MobiDB-lite"/>
    </source>
</evidence>
<evidence type="ECO:0000256" key="1">
    <source>
        <dbReference type="SAM" id="Coils"/>
    </source>
</evidence>
<dbReference type="Proteomes" id="UP000008974">
    <property type="component" value="Unassembled WGS sequence"/>
</dbReference>
<dbReference type="OMA" id="YKEKCAQ"/>
<feature type="compositionally biased region" description="Basic and acidic residues" evidence="2">
    <location>
        <begin position="1"/>
        <end position="11"/>
    </location>
</feature>
<accession>E1F062</accession>
<protein>
    <submittedName>
        <fullName evidence="3">Uncharacterized protein</fullName>
    </submittedName>
</protein>
<dbReference type="VEuPathDB" id="GiardiaDB:GLP15_425"/>
<evidence type="ECO:0000313" key="4">
    <source>
        <dbReference type="Proteomes" id="UP000008974"/>
    </source>
</evidence>
<evidence type="ECO:0000313" key="3">
    <source>
        <dbReference type="EMBL" id="EFO64119.1"/>
    </source>
</evidence>
<organism evidence="3 4">
    <name type="scientific">Giardia intestinalis (strain P15)</name>
    <name type="common">Giardia lamblia</name>
    <dbReference type="NCBI Taxonomy" id="658858"/>
    <lineage>
        <taxon>Eukaryota</taxon>
        <taxon>Metamonada</taxon>
        <taxon>Diplomonadida</taxon>
        <taxon>Hexamitidae</taxon>
        <taxon>Giardiinae</taxon>
        <taxon>Giardia</taxon>
    </lineage>
</organism>
<dbReference type="OrthoDB" id="10258234at2759"/>
<feature type="region of interest" description="Disordered" evidence="2">
    <location>
        <begin position="1"/>
        <end position="24"/>
    </location>
</feature>